<accession>A0A4Y2S9Z4</accession>
<sequence>MSKVLEKLVTQRLTFLFESQGLLHGHQHGFRAGRSCETANHSLWLEVQSAMRKGGKVAIISLDVAGAFDTVWRQSVLQRLTVAQCPQNLFQLISDYFANRTVCYCFDSHTWSFPADRGVPQGSCSGPFYWNLVLDTVFQVEMPSGCYLQAFADDLILVVRGCSKGEIETNAQLALDQLIAWAARHKLVFNFTKTTLLPVTFGGRLSLADPPGFL</sequence>
<dbReference type="Pfam" id="PF00078">
    <property type="entry name" value="RVT_1"/>
    <property type="match status" value="1"/>
</dbReference>
<proteinExistence type="predicted"/>
<name>A0A4Y2S9Z4_ARAVE</name>
<keyword evidence="3" id="KW-1185">Reference proteome</keyword>
<dbReference type="SUPFAM" id="SSF56672">
    <property type="entry name" value="DNA/RNA polymerases"/>
    <property type="match status" value="1"/>
</dbReference>
<comment type="caution">
    <text evidence="2">The sequence shown here is derived from an EMBL/GenBank/DDBJ whole genome shotgun (WGS) entry which is preliminary data.</text>
</comment>
<dbReference type="EMBL" id="BGPR01020469">
    <property type="protein sequence ID" value="GBN84741.1"/>
    <property type="molecule type" value="Genomic_DNA"/>
</dbReference>
<dbReference type="PANTHER" id="PTHR19446">
    <property type="entry name" value="REVERSE TRANSCRIPTASES"/>
    <property type="match status" value="1"/>
</dbReference>
<evidence type="ECO:0000313" key="2">
    <source>
        <dbReference type="EMBL" id="GBN84741.1"/>
    </source>
</evidence>
<organism evidence="2 3">
    <name type="scientific">Araneus ventricosus</name>
    <name type="common">Orbweaver spider</name>
    <name type="synonym">Epeira ventricosa</name>
    <dbReference type="NCBI Taxonomy" id="182803"/>
    <lineage>
        <taxon>Eukaryota</taxon>
        <taxon>Metazoa</taxon>
        <taxon>Ecdysozoa</taxon>
        <taxon>Arthropoda</taxon>
        <taxon>Chelicerata</taxon>
        <taxon>Arachnida</taxon>
        <taxon>Araneae</taxon>
        <taxon>Araneomorphae</taxon>
        <taxon>Entelegynae</taxon>
        <taxon>Araneoidea</taxon>
        <taxon>Araneidae</taxon>
        <taxon>Araneus</taxon>
    </lineage>
</organism>
<dbReference type="GO" id="GO:0071897">
    <property type="term" value="P:DNA biosynthetic process"/>
    <property type="evidence" value="ECO:0007669"/>
    <property type="project" value="UniProtKB-ARBA"/>
</dbReference>
<dbReference type="InterPro" id="IPR043502">
    <property type="entry name" value="DNA/RNA_pol_sf"/>
</dbReference>
<dbReference type="CDD" id="cd01650">
    <property type="entry name" value="RT_nLTR_like"/>
    <property type="match status" value="1"/>
</dbReference>
<dbReference type="Proteomes" id="UP000499080">
    <property type="component" value="Unassembled WGS sequence"/>
</dbReference>
<evidence type="ECO:0000313" key="3">
    <source>
        <dbReference type="Proteomes" id="UP000499080"/>
    </source>
</evidence>
<gene>
    <name evidence="2" type="primary">R1A1-elementORF2_763</name>
    <name evidence="2" type="ORF">AVEN_18302_1</name>
</gene>
<dbReference type="AlphaFoldDB" id="A0A4Y2S9Z4"/>
<protein>
    <recommendedName>
        <fullName evidence="1">Reverse transcriptase domain-containing protein</fullName>
    </recommendedName>
</protein>
<reference evidence="2 3" key="1">
    <citation type="journal article" date="2019" name="Sci. Rep.">
        <title>Orb-weaving spider Araneus ventricosus genome elucidates the spidroin gene catalogue.</title>
        <authorList>
            <person name="Kono N."/>
            <person name="Nakamura H."/>
            <person name="Ohtoshi R."/>
            <person name="Moran D.A.P."/>
            <person name="Shinohara A."/>
            <person name="Yoshida Y."/>
            <person name="Fujiwara M."/>
            <person name="Mori M."/>
            <person name="Tomita M."/>
            <person name="Arakawa K."/>
        </authorList>
    </citation>
    <scope>NUCLEOTIDE SEQUENCE [LARGE SCALE GENOMIC DNA]</scope>
</reference>
<evidence type="ECO:0000259" key="1">
    <source>
        <dbReference type="PROSITE" id="PS50878"/>
    </source>
</evidence>
<dbReference type="OrthoDB" id="6435567at2759"/>
<dbReference type="InterPro" id="IPR000477">
    <property type="entry name" value="RT_dom"/>
</dbReference>
<dbReference type="PROSITE" id="PS50878">
    <property type="entry name" value="RT_POL"/>
    <property type="match status" value="1"/>
</dbReference>
<feature type="domain" description="Reverse transcriptase" evidence="1">
    <location>
        <begin position="1"/>
        <end position="214"/>
    </location>
</feature>